<organism evidence="7 8">
    <name type="scientific">Pelotomaculum isophthalicicum JI</name>
    <dbReference type="NCBI Taxonomy" id="947010"/>
    <lineage>
        <taxon>Bacteria</taxon>
        <taxon>Bacillati</taxon>
        <taxon>Bacillota</taxon>
        <taxon>Clostridia</taxon>
        <taxon>Eubacteriales</taxon>
        <taxon>Desulfotomaculaceae</taxon>
        <taxon>Pelotomaculum</taxon>
    </lineage>
</organism>
<dbReference type="Proteomes" id="UP001154312">
    <property type="component" value="Unassembled WGS sequence"/>
</dbReference>
<feature type="chain" id="PRO_5040765072" evidence="3">
    <location>
        <begin position="22"/>
        <end position="396"/>
    </location>
</feature>
<dbReference type="InterPro" id="IPR058647">
    <property type="entry name" value="BSH_CzcB-like"/>
</dbReference>
<dbReference type="EMBL" id="JAKOAV010000061">
    <property type="protein sequence ID" value="MDF9410032.1"/>
    <property type="molecule type" value="Genomic_DNA"/>
</dbReference>
<dbReference type="RefSeq" id="WP_277445576.1">
    <property type="nucleotide sequence ID" value="NZ_JAKOAV010000061.1"/>
</dbReference>
<dbReference type="Gene3D" id="2.40.30.170">
    <property type="match status" value="1"/>
</dbReference>
<feature type="domain" description="CzcB-like barrel-sandwich hybrid" evidence="5">
    <location>
        <begin position="63"/>
        <end position="240"/>
    </location>
</feature>
<dbReference type="Gene3D" id="2.40.50.100">
    <property type="match status" value="2"/>
</dbReference>
<evidence type="ECO:0000259" key="6">
    <source>
        <dbReference type="Pfam" id="PF25989"/>
    </source>
</evidence>
<dbReference type="InterPro" id="IPR006143">
    <property type="entry name" value="RND_pump_MFP"/>
</dbReference>
<dbReference type="PROSITE" id="PS51257">
    <property type="entry name" value="PROKAR_LIPOPROTEIN"/>
    <property type="match status" value="1"/>
</dbReference>
<keyword evidence="3" id="KW-0732">Signal</keyword>
<dbReference type="GO" id="GO:0015562">
    <property type="term" value="F:efflux transmembrane transporter activity"/>
    <property type="evidence" value="ECO:0007669"/>
    <property type="project" value="TreeGrafter"/>
</dbReference>
<evidence type="ECO:0000256" key="1">
    <source>
        <dbReference type="ARBA" id="ARBA00009477"/>
    </source>
</evidence>
<name>A0A9X4JWR8_9FIRM</name>
<dbReference type="AlphaFoldDB" id="A0A9X4JWR8"/>
<dbReference type="GO" id="GO:1990281">
    <property type="term" value="C:efflux pump complex"/>
    <property type="evidence" value="ECO:0007669"/>
    <property type="project" value="TreeGrafter"/>
</dbReference>
<feature type="domain" description="CusB-like beta-barrel" evidence="4">
    <location>
        <begin position="248"/>
        <end position="321"/>
    </location>
</feature>
<evidence type="ECO:0000259" key="5">
    <source>
        <dbReference type="Pfam" id="PF25973"/>
    </source>
</evidence>
<feature type="domain" description="YknX-like C-terminal permuted SH3-like" evidence="6">
    <location>
        <begin position="328"/>
        <end position="393"/>
    </location>
</feature>
<gene>
    <name evidence="7" type="ORF">L7E55_17085</name>
</gene>
<protein>
    <submittedName>
        <fullName evidence="7">Efflux RND transporter periplasmic adaptor subunit</fullName>
    </submittedName>
</protein>
<dbReference type="InterPro" id="IPR058792">
    <property type="entry name" value="Beta-barrel_RND_2"/>
</dbReference>
<dbReference type="Pfam" id="PF25954">
    <property type="entry name" value="Beta-barrel_RND_2"/>
    <property type="match status" value="1"/>
</dbReference>
<dbReference type="PANTHER" id="PTHR30469:SF33">
    <property type="entry name" value="SLR1207 PROTEIN"/>
    <property type="match status" value="1"/>
</dbReference>
<keyword evidence="2" id="KW-0175">Coiled coil</keyword>
<dbReference type="Pfam" id="PF25989">
    <property type="entry name" value="YknX_C"/>
    <property type="match status" value="1"/>
</dbReference>
<proteinExistence type="inferred from homology"/>
<dbReference type="Gene3D" id="2.40.420.20">
    <property type="match status" value="1"/>
</dbReference>
<dbReference type="NCBIfam" id="TIGR01730">
    <property type="entry name" value="RND_mfp"/>
    <property type="match status" value="1"/>
</dbReference>
<dbReference type="InterPro" id="IPR058637">
    <property type="entry name" value="YknX-like_C"/>
</dbReference>
<evidence type="ECO:0000256" key="2">
    <source>
        <dbReference type="SAM" id="Coils"/>
    </source>
</evidence>
<comment type="caution">
    <text evidence="7">The sequence shown here is derived from an EMBL/GenBank/DDBJ whole genome shotgun (WGS) entry which is preliminary data.</text>
</comment>
<evidence type="ECO:0000313" key="8">
    <source>
        <dbReference type="Proteomes" id="UP001154312"/>
    </source>
</evidence>
<dbReference type="Pfam" id="PF25973">
    <property type="entry name" value="BSH_CzcB"/>
    <property type="match status" value="1"/>
</dbReference>
<feature type="signal peptide" evidence="3">
    <location>
        <begin position="1"/>
        <end position="21"/>
    </location>
</feature>
<comment type="similarity">
    <text evidence="1">Belongs to the membrane fusion protein (MFP) (TC 8.A.1) family.</text>
</comment>
<evidence type="ECO:0000313" key="7">
    <source>
        <dbReference type="EMBL" id="MDF9410032.1"/>
    </source>
</evidence>
<sequence>MRNLRGIVMVGLLMASIVSLAACGSLGSNAADRDTVSVDKVTAHAGRLAGGTVVGGKLDALNSANVVPKSAGKVSSIPVDVGSEVNEGDLLVSLDAADLGALVDLYAAQLDKARNSDLPTQKNQAELALANAESTFKTAEADYQRSKQLRDSAVISAQQFEQSEKTYVQAKASYESAQNSLDILNSATIPETIRQSEAQLKKAQADFANTIIKAPISGVVTARNINPGEMASTAQPVITLVNLDTVVVSVNVNEAQINKVNVGQQIKVKVSSVQDEPFTGVVTNVAFAANSTSKAYPVKIQIPNPQHVLKPGMFAEIFLNTGDEDGIIIPREALATGEEKSFVWVINNGIATRCEVVAGLSDGKNVVIRSGLREGEEIVITNIDSLKEGIKVIAQN</sequence>
<feature type="coiled-coil region" evidence="2">
    <location>
        <begin position="122"/>
        <end position="149"/>
    </location>
</feature>
<keyword evidence="8" id="KW-1185">Reference proteome</keyword>
<dbReference type="Gene3D" id="1.10.287.470">
    <property type="entry name" value="Helix hairpin bin"/>
    <property type="match status" value="1"/>
</dbReference>
<reference evidence="7" key="1">
    <citation type="submission" date="2022-02" db="EMBL/GenBank/DDBJ databases">
        <authorList>
            <person name="Leng L."/>
        </authorList>
    </citation>
    <scope>NUCLEOTIDE SEQUENCE</scope>
    <source>
        <strain evidence="7">JI</strain>
    </source>
</reference>
<dbReference type="SUPFAM" id="SSF111369">
    <property type="entry name" value="HlyD-like secretion proteins"/>
    <property type="match status" value="3"/>
</dbReference>
<dbReference type="FunFam" id="2.40.30.170:FF:000010">
    <property type="entry name" value="Efflux RND transporter periplasmic adaptor subunit"/>
    <property type="match status" value="1"/>
</dbReference>
<accession>A0A9X4JWR8</accession>
<dbReference type="PANTHER" id="PTHR30469">
    <property type="entry name" value="MULTIDRUG RESISTANCE PROTEIN MDTA"/>
    <property type="match status" value="1"/>
</dbReference>
<evidence type="ECO:0000256" key="3">
    <source>
        <dbReference type="SAM" id="SignalP"/>
    </source>
</evidence>
<evidence type="ECO:0000259" key="4">
    <source>
        <dbReference type="Pfam" id="PF25954"/>
    </source>
</evidence>